<dbReference type="AlphaFoldDB" id="A0A8B8PEE3"/>
<feature type="domain" description="DUF7651" evidence="9">
    <location>
        <begin position="70"/>
        <end position="280"/>
    </location>
</feature>
<reference evidence="11" key="1">
    <citation type="submission" date="2025-08" db="UniProtKB">
        <authorList>
            <consortium name="RefSeq"/>
        </authorList>
    </citation>
    <scope>IDENTIFICATION</scope>
    <source>
        <tissue evidence="11">Leaf</tissue>
    </source>
</reference>
<dbReference type="PANTHER" id="PTHR22597">
    <property type="entry name" value="POLYCOMB GROUP PROTEIN"/>
    <property type="match status" value="1"/>
</dbReference>
<evidence type="ECO:0000256" key="3">
    <source>
        <dbReference type="ARBA" id="ARBA00022771"/>
    </source>
</evidence>
<evidence type="ECO:0000259" key="8">
    <source>
        <dbReference type="Pfam" id="PF23320"/>
    </source>
</evidence>
<keyword evidence="6" id="KW-0804">Transcription</keyword>
<evidence type="ECO:0000313" key="11">
    <source>
        <dbReference type="RefSeq" id="XP_030533181.1"/>
    </source>
</evidence>
<evidence type="ECO:0000256" key="2">
    <source>
        <dbReference type="ARBA" id="ARBA00022723"/>
    </source>
</evidence>
<feature type="domain" description="Polycomb protein VEFS-Box" evidence="7">
    <location>
        <begin position="519"/>
        <end position="625"/>
    </location>
</feature>
<evidence type="ECO:0000256" key="4">
    <source>
        <dbReference type="ARBA" id="ARBA00022833"/>
    </source>
</evidence>
<dbReference type="Proteomes" id="UP000827889">
    <property type="component" value="Chromosome 10"/>
</dbReference>
<evidence type="ECO:0000259" key="7">
    <source>
        <dbReference type="Pfam" id="PF09733"/>
    </source>
</evidence>
<organism evidence="10 11">
    <name type="scientific">Rhodamnia argentea</name>
    <dbReference type="NCBI Taxonomy" id="178133"/>
    <lineage>
        <taxon>Eukaryota</taxon>
        <taxon>Viridiplantae</taxon>
        <taxon>Streptophyta</taxon>
        <taxon>Embryophyta</taxon>
        <taxon>Tracheophyta</taxon>
        <taxon>Spermatophyta</taxon>
        <taxon>Magnoliopsida</taxon>
        <taxon>eudicotyledons</taxon>
        <taxon>Gunneridae</taxon>
        <taxon>Pentapetalae</taxon>
        <taxon>rosids</taxon>
        <taxon>malvids</taxon>
        <taxon>Myrtales</taxon>
        <taxon>Myrtaceae</taxon>
        <taxon>Myrtoideae</taxon>
        <taxon>Myrteae</taxon>
        <taxon>Australasian group</taxon>
        <taxon>Rhodamnia</taxon>
    </lineage>
</organism>
<evidence type="ECO:0000313" key="10">
    <source>
        <dbReference type="Proteomes" id="UP000827889"/>
    </source>
</evidence>
<feature type="domain" description="Polycomb protein SUZ12-like zinc finger" evidence="8">
    <location>
        <begin position="307"/>
        <end position="375"/>
    </location>
</feature>
<dbReference type="PANTHER" id="PTHR22597:SF22">
    <property type="entry name" value="POLYCOMB GROUP PROTEIN EMBRYONIC FLOWER 2-RELATED"/>
    <property type="match status" value="1"/>
</dbReference>
<dbReference type="KEGG" id="rarg:115742818"/>
<dbReference type="GO" id="GO:0031490">
    <property type="term" value="F:chromatin DNA binding"/>
    <property type="evidence" value="ECO:0007669"/>
    <property type="project" value="TreeGrafter"/>
</dbReference>
<dbReference type="OrthoDB" id="166746at2759"/>
<protein>
    <submittedName>
        <fullName evidence="11">Polycomb group protein EMBRYONIC FLOWER 2 isoform X1</fullName>
    </submittedName>
</protein>
<dbReference type="RefSeq" id="XP_030533181.1">
    <property type="nucleotide sequence ID" value="XM_030677321.2"/>
</dbReference>
<name>A0A8B8PEE3_9MYRT</name>
<dbReference type="GO" id="GO:0005634">
    <property type="term" value="C:nucleus"/>
    <property type="evidence" value="ECO:0007669"/>
    <property type="project" value="UniProtKB-ARBA"/>
</dbReference>
<dbReference type="Pfam" id="PF24663">
    <property type="entry name" value="DUF7651"/>
    <property type="match status" value="1"/>
</dbReference>
<gene>
    <name evidence="11" type="primary">LOC115742818</name>
</gene>
<evidence type="ECO:0000256" key="6">
    <source>
        <dbReference type="ARBA" id="ARBA00023163"/>
    </source>
</evidence>
<dbReference type="InterPro" id="IPR057540">
    <property type="entry name" value="Znf_SUZ12"/>
</dbReference>
<dbReference type="Pfam" id="PF23320">
    <property type="entry name" value="Zn_SUZ12"/>
    <property type="match status" value="1"/>
</dbReference>
<dbReference type="InterPro" id="IPR019135">
    <property type="entry name" value="Polycomb_protein_VEFS-Box"/>
</dbReference>
<dbReference type="Pfam" id="PF09733">
    <property type="entry name" value="VEFS-Box"/>
    <property type="match status" value="1"/>
</dbReference>
<keyword evidence="3" id="KW-0863">Zinc-finger</keyword>
<evidence type="ECO:0000259" key="9">
    <source>
        <dbReference type="Pfam" id="PF24663"/>
    </source>
</evidence>
<dbReference type="GO" id="GO:0008270">
    <property type="term" value="F:zinc ion binding"/>
    <property type="evidence" value="ECO:0007669"/>
    <property type="project" value="UniProtKB-KW"/>
</dbReference>
<keyword evidence="10" id="KW-1185">Reference proteome</keyword>
<sequence length="645" mass="74508">MPGIPLAARQTSYSRSADQMCRQDSQVHLSAEEELSAEESLSIYCKPVELYNILQRRAVGNPLFLQRCLSYKIQVKHRRRVQMTISLPRTTTDGFQSGRVLPMYVLLARLESEVNSLEHSAEYRYSRACVLTSFMGAEDDTHSQANFILPEINKLALEAKLGSLFILLVCYAGPEKSLYGNDTTKTQLDVAAYQRNAPGFCVLGKIPMKSLYLLWEKSPNLSLGQRAEVTFSVDMHTCLVKWRHLNEDRHISVQVPYSSEILSARERLHVIVAAEEVGAKEKSPYNSSMCNDVISSSFSHIMRLRAGNVIFNYRYFNNKLQRAEVTEDFSCPFCLVKCASFKGLRYHLLSSHDLFNFEFWVTEEYQAVNVSVRTDPWRSEIVADGMDPRLQTFFRCLKPFKRKRSLHLVQNSKHVYPLILESELPSGVTSATGQSYADTDCVQSMSANNFAPPAMLQFAKTRKLSIERSEPRNRLLLQKRQFFHSHRAQVIQRHEFFLILFHVDQFIFEFFITPVSWFLKPMAVEQVMSDRDSEDEVDDDVADFEDRRMLDDFVDVTKDEKQMMHLWNSFVRKQRVLADGHIPWACEAFSKLHGNDLVRAPALIWCWRLFMIKLWNHGLLDARTMNNCNITLEQCQNQGSDRMES</sequence>
<dbReference type="GeneID" id="115742818"/>
<dbReference type="CDD" id="cd21553">
    <property type="entry name" value="VEFS-box_EMF2-like"/>
    <property type="match status" value="1"/>
</dbReference>
<dbReference type="InterPro" id="IPR056068">
    <property type="entry name" value="EMF2-like_DUF7651"/>
</dbReference>
<evidence type="ECO:0000256" key="5">
    <source>
        <dbReference type="ARBA" id="ARBA00023015"/>
    </source>
</evidence>
<keyword evidence="2" id="KW-0479">Metal-binding</keyword>
<keyword evidence="5" id="KW-0805">Transcription regulation</keyword>
<evidence type="ECO:0000256" key="1">
    <source>
        <dbReference type="ARBA" id="ARBA00007416"/>
    </source>
</evidence>
<dbReference type="CDD" id="cd21749">
    <property type="entry name" value="ZnB-Zn_EMF2-like"/>
    <property type="match status" value="1"/>
</dbReference>
<comment type="similarity">
    <text evidence="1">Belongs to the VEFS (VRN2-EMF2-FIS2-SU(Z)12) family.</text>
</comment>
<keyword evidence="4" id="KW-0862">Zinc</keyword>
<proteinExistence type="inferred from homology"/>
<accession>A0A8B8PEE3</accession>